<dbReference type="PANTHER" id="PTHR45629:SF7">
    <property type="entry name" value="DNA EXCISION REPAIR PROTEIN ERCC-6-RELATED"/>
    <property type="match status" value="1"/>
</dbReference>
<dbReference type="SUPFAM" id="SSF52540">
    <property type="entry name" value="P-loop containing nucleoside triphosphate hydrolases"/>
    <property type="match status" value="1"/>
</dbReference>
<reference evidence="2 3" key="1">
    <citation type="submission" date="2016-08" db="EMBL/GenBank/DDBJ databases">
        <title>A Parts List for Fungal Cellulosomes Revealed by Comparative Genomics.</title>
        <authorList>
            <consortium name="DOE Joint Genome Institute"/>
            <person name="Haitjema C.H."/>
            <person name="Gilmore S.P."/>
            <person name="Henske J.K."/>
            <person name="Solomon K.V."/>
            <person name="De Groot R."/>
            <person name="Kuo A."/>
            <person name="Mondo S.J."/>
            <person name="Salamov A.A."/>
            <person name="Labutti K."/>
            <person name="Zhao Z."/>
            <person name="Chiniquy J."/>
            <person name="Barry K."/>
            <person name="Brewer H.M."/>
            <person name="Purvine S.O."/>
            <person name="Wright A.T."/>
            <person name="Boxma B."/>
            <person name="Van Alen T."/>
            <person name="Hackstein J.H."/>
            <person name="Baker S.E."/>
            <person name="Grigoriev I.V."/>
            <person name="O'Malley M.A."/>
        </authorList>
    </citation>
    <scope>NUCLEOTIDE SEQUENCE [LARGE SCALE GENOMIC DNA]</scope>
    <source>
        <strain evidence="2 3">G1</strain>
    </source>
</reference>
<sequence>MYLSTESRDSTSHLQCLSKSIEATNDPFYQDLDEYLKDDRLKSYFIILEIWRSRIKFSRGFTPNSFDIDWNPSVDIQAMARIWRDGQKRKVYIYRLLTSGTIEESIYQRQITKVVSVIILLFIYFS</sequence>
<dbReference type="InterPro" id="IPR027417">
    <property type="entry name" value="P-loop_NTPase"/>
</dbReference>
<evidence type="ECO:0000313" key="3">
    <source>
        <dbReference type="Proteomes" id="UP000193920"/>
    </source>
</evidence>
<dbReference type="Proteomes" id="UP000193920">
    <property type="component" value="Unassembled WGS sequence"/>
</dbReference>
<dbReference type="AlphaFoldDB" id="A0A1Y1YTH9"/>
<dbReference type="InterPro" id="IPR049730">
    <property type="entry name" value="SNF2/RAD54-like_C"/>
</dbReference>
<evidence type="ECO:0008006" key="4">
    <source>
        <dbReference type="Google" id="ProtNLM"/>
    </source>
</evidence>
<keyword evidence="3" id="KW-1185">Reference proteome</keyword>
<comment type="caution">
    <text evidence="2">The sequence shown here is derived from an EMBL/GenBank/DDBJ whole genome shotgun (WGS) entry which is preliminary data.</text>
</comment>
<dbReference type="CDD" id="cd18793">
    <property type="entry name" value="SF2_C_SNF"/>
    <property type="match status" value="1"/>
</dbReference>
<dbReference type="GO" id="GO:0007131">
    <property type="term" value="P:reciprocal meiotic recombination"/>
    <property type="evidence" value="ECO:0007669"/>
    <property type="project" value="TreeGrafter"/>
</dbReference>
<dbReference type="GO" id="GO:0015616">
    <property type="term" value="F:DNA translocase activity"/>
    <property type="evidence" value="ECO:0007669"/>
    <property type="project" value="TreeGrafter"/>
</dbReference>
<gene>
    <name evidence="2" type="ORF">LY90DRAFT_519785</name>
</gene>
<dbReference type="OrthoDB" id="2158157at2759"/>
<dbReference type="PANTHER" id="PTHR45629">
    <property type="entry name" value="SNF2/RAD54 FAMILY MEMBER"/>
    <property type="match status" value="1"/>
</dbReference>
<name>A0A1Y1YTH9_9FUNG</name>
<evidence type="ECO:0000256" key="1">
    <source>
        <dbReference type="ARBA" id="ARBA00022801"/>
    </source>
</evidence>
<proteinExistence type="predicted"/>
<dbReference type="GO" id="GO:0016787">
    <property type="term" value="F:hydrolase activity"/>
    <property type="evidence" value="ECO:0007669"/>
    <property type="project" value="UniProtKB-KW"/>
</dbReference>
<dbReference type="Gene3D" id="3.40.50.300">
    <property type="entry name" value="P-loop containing nucleotide triphosphate hydrolases"/>
    <property type="match status" value="1"/>
</dbReference>
<evidence type="ECO:0000313" key="2">
    <source>
        <dbReference type="EMBL" id="ORY00875.1"/>
    </source>
</evidence>
<accession>A0A1Y1YTH9</accession>
<dbReference type="STRING" id="1754190.A0A1Y1YTH9"/>
<organism evidence="2 3">
    <name type="scientific">Neocallimastix californiae</name>
    <dbReference type="NCBI Taxonomy" id="1754190"/>
    <lineage>
        <taxon>Eukaryota</taxon>
        <taxon>Fungi</taxon>
        <taxon>Fungi incertae sedis</taxon>
        <taxon>Chytridiomycota</taxon>
        <taxon>Chytridiomycota incertae sedis</taxon>
        <taxon>Neocallimastigomycetes</taxon>
        <taxon>Neocallimastigales</taxon>
        <taxon>Neocallimastigaceae</taxon>
        <taxon>Neocallimastix</taxon>
    </lineage>
</organism>
<keyword evidence="1" id="KW-0378">Hydrolase</keyword>
<dbReference type="GO" id="GO:0005634">
    <property type="term" value="C:nucleus"/>
    <property type="evidence" value="ECO:0007669"/>
    <property type="project" value="TreeGrafter"/>
</dbReference>
<dbReference type="EMBL" id="MCOG01000515">
    <property type="protein sequence ID" value="ORY00875.1"/>
    <property type="molecule type" value="Genomic_DNA"/>
</dbReference>
<dbReference type="InterPro" id="IPR050496">
    <property type="entry name" value="SNF2_RAD54_helicase_repair"/>
</dbReference>
<protein>
    <recommendedName>
        <fullName evidence="4">SNF2 N-terminal domain-containing protein</fullName>
    </recommendedName>
</protein>
<dbReference type="GO" id="GO:0000724">
    <property type="term" value="P:double-strand break repair via homologous recombination"/>
    <property type="evidence" value="ECO:0007669"/>
    <property type="project" value="TreeGrafter"/>
</dbReference>